<reference evidence="2 3" key="1">
    <citation type="submission" date="2018-03" db="EMBL/GenBank/DDBJ databases">
        <title>Genomic Encyclopedia of Archaeal and Bacterial Type Strains, Phase II (KMG-II): from individual species to whole genera.</title>
        <authorList>
            <person name="Goeker M."/>
        </authorList>
    </citation>
    <scope>NUCLEOTIDE SEQUENCE [LARGE SCALE GENOMIC DNA]</scope>
    <source>
        <strain evidence="2 3">DSM 28229</strain>
    </source>
</reference>
<sequence>MNQQYNSLVSVIVPSFNRATLIGETLDSVLAQTYPHWECIIVDDGSTDGSQEVVRSYIKKDKRFKFYERVREPKGASVCRNIGLENCKGDFCLFVDSDDLLKENCLEDRLAFFRENRSLDVVVSQGSIFYQNIGDSQELCNKLSDTISPQKVIVDYLQRNANWQTTGPLWKTEFLGKVQWDEKFSNWQDREFHIRQLLRNPKIAFKEDPDYFLRKGDQRSITKDILRFESVENRYMAFEGLKQELPLKLSVLFEQQIKKEFYFLLETVAVSDDYELKDWKKIGETPLLQNIPIFWDVYFSILELFQKNRIPKLRGVLVNIRKHVIN</sequence>
<accession>A0A315ZDA8</accession>
<keyword evidence="3" id="KW-1185">Reference proteome</keyword>
<dbReference type="InterPro" id="IPR050834">
    <property type="entry name" value="Glycosyltransf_2"/>
</dbReference>
<dbReference type="SUPFAM" id="SSF53448">
    <property type="entry name" value="Nucleotide-diphospho-sugar transferases"/>
    <property type="match status" value="1"/>
</dbReference>
<evidence type="ECO:0000313" key="2">
    <source>
        <dbReference type="EMBL" id="PWJ43302.1"/>
    </source>
</evidence>
<organism evidence="2 3">
    <name type="scientific">Sediminitomix flava</name>
    <dbReference type="NCBI Taxonomy" id="379075"/>
    <lineage>
        <taxon>Bacteria</taxon>
        <taxon>Pseudomonadati</taxon>
        <taxon>Bacteroidota</taxon>
        <taxon>Cytophagia</taxon>
        <taxon>Cytophagales</taxon>
        <taxon>Flammeovirgaceae</taxon>
        <taxon>Sediminitomix</taxon>
    </lineage>
</organism>
<dbReference type="InterPro" id="IPR001173">
    <property type="entry name" value="Glyco_trans_2-like"/>
</dbReference>
<dbReference type="EMBL" id="QGDO01000002">
    <property type="protein sequence ID" value="PWJ43302.1"/>
    <property type="molecule type" value="Genomic_DNA"/>
</dbReference>
<evidence type="ECO:0000313" key="3">
    <source>
        <dbReference type="Proteomes" id="UP000245535"/>
    </source>
</evidence>
<proteinExistence type="predicted"/>
<dbReference type="PANTHER" id="PTHR43685">
    <property type="entry name" value="GLYCOSYLTRANSFERASE"/>
    <property type="match status" value="1"/>
</dbReference>
<name>A0A315ZDA8_SEDFL</name>
<dbReference type="RefSeq" id="WP_109617739.1">
    <property type="nucleotide sequence ID" value="NZ_QGDO01000002.1"/>
</dbReference>
<dbReference type="OrthoDB" id="6307329at2"/>
<gene>
    <name evidence="2" type="ORF">BC781_102851</name>
</gene>
<dbReference type="GO" id="GO:0016740">
    <property type="term" value="F:transferase activity"/>
    <property type="evidence" value="ECO:0007669"/>
    <property type="project" value="UniProtKB-KW"/>
</dbReference>
<keyword evidence="2" id="KW-0808">Transferase</keyword>
<dbReference type="Proteomes" id="UP000245535">
    <property type="component" value="Unassembled WGS sequence"/>
</dbReference>
<dbReference type="CDD" id="cd00761">
    <property type="entry name" value="Glyco_tranf_GTA_type"/>
    <property type="match status" value="1"/>
</dbReference>
<protein>
    <submittedName>
        <fullName evidence="2">Glycosyl transferase family 2</fullName>
    </submittedName>
</protein>
<dbReference type="PANTHER" id="PTHR43685:SF2">
    <property type="entry name" value="GLYCOSYLTRANSFERASE 2-LIKE DOMAIN-CONTAINING PROTEIN"/>
    <property type="match status" value="1"/>
</dbReference>
<dbReference type="Gene3D" id="3.90.550.10">
    <property type="entry name" value="Spore Coat Polysaccharide Biosynthesis Protein SpsA, Chain A"/>
    <property type="match status" value="1"/>
</dbReference>
<evidence type="ECO:0000259" key="1">
    <source>
        <dbReference type="Pfam" id="PF00535"/>
    </source>
</evidence>
<dbReference type="InterPro" id="IPR029044">
    <property type="entry name" value="Nucleotide-diphossugar_trans"/>
</dbReference>
<feature type="domain" description="Glycosyltransferase 2-like" evidence="1">
    <location>
        <begin position="10"/>
        <end position="133"/>
    </location>
</feature>
<comment type="caution">
    <text evidence="2">The sequence shown here is derived from an EMBL/GenBank/DDBJ whole genome shotgun (WGS) entry which is preliminary data.</text>
</comment>
<dbReference type="Pfam" id="PF00535">
    <property type="entry name" value="Glycos_transf_2"/>
    <property type="match status" value="1"/>
</dbReference>
<dbReference type="AlphaFoldDB" id="A0A315ZDA8"/>